<evidence type="ECO:0000313" key="5">
    <source>
        <dbReference type="Proteomes" id="UP001431131"/>
    </source>
</evidence>
<dbReference type="AlphaFoldDB" id="A0AAW5DYD3"/>
<reference evidence="4" key="1">
    <citation type="submission" date="2022-02" db="EMBL/GenBank/DDBJ databases">
        <title>Fredinandcohnia quinoae sp. nov. isolated from Chenopodium quinoa seeds.</title>
        <authorList>
            <person name="Saati-Santamaria Z."/>
            <person name="Flores-Felix J.D."/>
            <person name="Igual J.M."/>
            <person name="Velazquez E."/>
            <person name="Garcia-Fraile P."/>
            <person name="Martinez-Molina E."/>
        </authorList>
    </citation>
    <scope>NUCLEOTIDE SEQUENCE</scope>
    <source>
        <strain evidence="4">SECRCQ15</strain>
    </source>
</reference>
<organism evidence="4 5">
    <name type="scientific">Fredinandcohnia quinoae</name>
    <dbReference type="NCBI Taxonomy" id="2918902"/>
    <lineage>
        <taxon>Bacteria</taxon>
        <taxon>Bacillati</taxon>
        <taxon>Bacillota</taxon>
        <taxon>Bacilli</taxon>
        <taxon>Bacillales</taxon>
        <taxon>Bacillaceae</taxon>
        <taxon>Fredinandcohnia</taxon>
    </lineage>
</organism>
<dbReference type="InterPro" id="IPR001119">
    <property type="entry name" value="SLH_dom"/>
</dbReference>
<name>A0AAW5DYD3_9BACI</name>
<feature type="domain" description="SLH" evidence="3">
    <location>
        <begin position="144"/>
        <end position="207"/>
    </location>
</feature>
<sequence length="570" mass="65451">MKRFIVYITAIILLFMIIGTPQQANATSEFSDVSENHWAYKQIMFLTDQGVINGFADGKFRPTETITRKQAAIMMSYALGLDLENRTEIKFADLKPNEIGYKEVVAAVEEGLLSGTTYFYPNEPLTREEMAKCLVIAYELNSADQYKFSDVPVSSPFYTYISKLAASKITTGYSDGTFRPKEAVNRAQFSMFLARVYNEPHQFEIMESGNKVTQFSSRDEAIEYAVSNPGTSIRPASNHLISYPNSFISPEESNIKAGALIYNGYEIDAKYGSTDRFTPEFFKPYVAFEKDGSYVDTMFDTFIILGRKYPDGEFPETKQNMANYKDWKWYIDRTFSENGAISNLNKAVAQVQNVDKVKVYVAIPYPKDEGVIEDLNGNGFVADSFNRFQMIKWYISEVNNEFQNKKFEHIQFEGFYWLNETVISKEDEQLVNSTAYAVQNTGKKFIYSPHSRSTNLEKWDSYGLDGAYLQMNAHKAIHNEFETKRLLHKGYLNALINGTGINIEIEDSTLDIELVFQNLRNYLEVGRLYGAEDKSIIMYQGTEMVHRLATSPREDYKKMYEDLYKFLRGK</sequence>
<gene>
    <name evidence="4" type="ORF">MJG50_07115</name>
</gene>
<evidence type="ECO:0000313" key="4">
    <source>
        <dbReference type="EMBL" id="MCH1625093.1"/>
    </source>
</evidence>
<dbReference type="EMBL" id="JAKTTI010000007">
    <property type="protein sequence ID" value="MCH1625093.1"/>
    <property type="molecule type" value="Genomic_DNA"/>
</dbReference>
<dbReference type="PROSITE" id="PS51272">
    <property type="entry name" value="SLH"/>
    <property type="match status" value="3"/>
</dbReference>
<evidence type="ECO:0000259" key="3">
    <source>
        <dbReference type="PROSITE" id="PS51272"/>
    </source>
</evidence>
<feature type="domain" description="SLH" evidence="3">
    <location>
        <begin position="26"/>
        <end position="89"/>
    </location>
</feature>
<dbReference type="Pfam" id="PF16147">
    <property type="entry name" value="DUF4855"/>
    <property type="match status" value="1"/>
</dbReference>
<dbReference type="InterPro" id="IPR051465">
    <property type="entry name" value="Cell_Envelope_Struct_Comp"/>
</dbReference>
<comment type="caution">
    <text evidence="4">The sequence shown here is derived from an EMBL/GenBank/DDBJ whole genome shotgun (WGS) entry which is preliminary data.</text>
</comment>
<feature type="signal peptide" evidence="2">
    <location>
        <begin position="1"/>
        <end position="26"/>
    </location>
</feature>
<feature type="domain" description="SLH" evidence="3">
    <location>
        <begin position="91"/>
        <end position="143"/>
    </location>
</feature>
<keyword evidence="5" id="KW-1185">Reference proteome</keyword>
<protein>
    <submittedName>
        <fullName evidence="4">DUF4855 domain-containing protein</fullName>
    </submittedName>
</protein>
<accession>A0AAW5DYD3</accession>
<proteinExistence type="predicted"/>
<dbReference type="PANTHER" id="PTHR43308">
    <property type="entry name" value="OUTER MEMBRANE PROTEIN ALPHA-RELATED"/>
    <property type="match status" value="1"/>
</dbReference>
<feature type="chain" id="PRO_5043408762" evidence="2">
    <location>
        <begin position="27"/>
        <end position="570"/>
    </location>
</feature>
<dbReference type="InterPro" id="IPR032329">
    <property type="entry name" value="DUF4855"/>
</dbReference>
<dbReference type="RefSeq" id="WP_240254062.1">
    <property type="nucleotide sequence ID" value="NZ_JAKTTI010000007.1"/>
</dbReference>
<keyword evidence="1 2" id="KW-0732">Signal</keyword>
<evidence type="ECO:0000256" key="1">
    <source>
        <dbReference type="ARBA" id="ARBA00022729"/>
    </source>
</evidence>
<evidence type="ECO:0000256" key="2">
    <source>
        <dbReference type="SAM" id="SignalP"/>
    </source>
</evidence>
<dbReference type="Pfam" id="PF00395">
    <property type="entry name" value="SLH"/>
    <property type="match status" value="3"/>
</dbReference>
<dbReference type="Proteomes" id="UP001431131">
    <property type="component" value="Unassembled WGS sequence"/>
</dbReference>